<dbReference type="Gene3D" id="1.10.287.130">
    <property type="match status" value="1"/>
</dbReference>
<dbReference type="Gene3D" id="3.30.450.20">
    <property type="entry name" value="PAS domain"/>
    <property type="match status" value="3"/>
</dbReference>
<keyword evidence="5" id="KW-0418">Kinase</keyword>
<evidence type="ECO:0000256" key="9">
    <source>
        <dbReference type="SAM" id="Phobius"/>
    </source>
</evidence>
<feature type="domain" description="Histidine kinase" evidence="10">
    <location>
        <begin position="693"/>
        <end position="909"/>
    </location>
</feature>
<dbReference type="InterPro" id="IPR036097">
    <property type="entry name" value="HisK_dim/P_sf"/>
</dbReference>
<dbReference type="Gene3D" id="3.30.565.10">
    <property type="entry name" value="Histidine kinase-like ATPase, C-terminal domain"/>
    <property type="match status" value="1"/>
</dbReference>
<dbReference type="SUPFAM" id="SSF55874">
    <property type="entry name" value="ATPase domain of HSP90 chaperone/DNA topoisomerase II/histidine kinase"/>
    <property type="match status" value="1"/>
</dbReference>
<dbReference type="EC" id="2.7.13.3" evidence="2"/>
<dbReference type="PROSITE" id="PS50112">
    <property type="entry name" value="PAS"/>
    <property type="match status" value="3"/>
</dbReference>
<dbReference type="PANTHER" id="PTHR42878">
    <property type="entry name" value="TWO-COMPONENT HISTIDINE KINASE"/>
    <property type="match status" value="1"/>
</dbReference>
<dbReference type="SMART" id="SM00086">
    <property type="entry name" value="PAC"/>
    <property type="match status" value="1"/>
</dbReference>
<dbReference type="InterPro" id="IPR000014">
    <property type="entry name" value="PAS"/>
</dbReference>
<dbReference type="SUPFAM" id="SSF55785">
    <property type="entry name" value="PYP-like sensor domain (PAS domain)"/>
    <property type="match status" value="3"/>
</dbReference>
<dbReference type="CDD" id="cd00130">
    <property type="entry name" value="PAS"/>
    <property type="match status" value="2"/>
</dbReference>
<evidence type="ECO:0000256" key="1">
    <source>
        <dbReference type="ARBA" id="ARBA00000085"/>
    </source>
</evidence>
<evidence type="ECO:0000259" key="10">
    <source>
        <dbReference type="PROSITE" id="PS50109"/>
    </source>
</evidence>
<dbReference type="SUPFAM" id="SSF47384">
    <property type="entry name" value="Homodimeric domain of signal transducing histidine kinase"/>
    <property type="match status" value="1"/>
</dbReference>
<dbReference type="InterPro" id="IPR000700">
    <property type="entry name" value="PAS-assoc_C"/>
</dbReference>
<dbReference type="GO" id="GO:0000155">
    <property type="term" value="F:phosphorelay sensor kinase activity"/>
    <property type="evidence" value="ECO:0007669"/>
    <property type="project" value="InterPro"/>
</dbReference>
<dbReference type="CDD" id="cd00082">
    <property type="entry name" value="HisKA"/>
    <property type="match status" value="1"/>
</dbReference>
<feature type="transmembrane region" description="Helical" evidence="9">
    <location>
        <begin position="259"/>
        <end position="279"/>
    </location>
</feature>
<feature type="coiled-coil region" evidence="7">
    <location>
        <begin position="655"/>
        <end position="686"/>
    </location>
</feature>
<evidence type="ECO:0000259" key="11">
    <source>
        <dbReference type="PROSITE" id="PS50112"/>
    </source>
</evidence>
<evidence type="ECO:0000256" key="4">
    <source>
        <dbReference type="ARBA" id="ARBA00022679"/>
    </source>
</evidence>
<dbReference type="PROSITE" id="PS50109">
    <property type="entry name" value="HIS_KIN"/>
    <property type="match status" value="1"/>
</dbReference>
<evidence type="ECO:0000256" key="6">
    <source>
        <dbReference type="ARBA" id="ARBA00023136"/>
    </source>
</evidence>
<dbReference type="Pfam" id="PF08448">
    <property type="entry name" value="PAS_4"/>
    <property type="match status" value="1"/>
</dbReference>
<name>A0A6J7CIY1_9ZZZZ</name>
<dbReference type="GO" id="GO:0030295">
    <property type="term" value="F:protein kinase activator activity"/>
    <property type="evidence" value="ECO:0007669"/>
    <property type="project" value="TreeGrafter"/>
</dbReference>
<evidence type="ECO:0000256" key="7">
    <source>
        <dbReference type="SAM" id="Coils"/>
    </source>
</evidence>
<feature type="transmembrane region" description="Helical" evidence="9">
    <location>
        <begin position="229"/>
        <end position="253"/>
    </location>
</feature>
<evidence type="ECO:0000256" key="3">
    <source>
        <dbReference type="ARBA" id="ARBA00022553"/>
    </source>
</evidence>
<feature type="transmembrane region" description="Helical" evidence="9">
    <location>
        <begin position="157"/>
        <end position="176"/>
    </location>
</feature>
<feature type="transmembrane region" description="Helical" evidence="9">
    <location>
        <begin position="88"/>
        <end position="110"/>
    </location>
</feature>
<dbReference type="InterPro" id="IPR005467">
    <property type="entry name" value="His_kinase_dom"/>
</dbReference>
<sequence length="928" mass="99434">MNPNAARTSTDPAATPTPLESRTRRLALVLCLIPLALGLLTSIGWVVGSGRASALWLAGTPAIPPGTGIAFVLAGAALVLLHLRARSVGVLVLAGLSMATCIIGLVDVAIGQHANAGYVFSIHAADTSVVLSVLGIVGLLLVAAATVAAVRPDGRPAQALGAAALLLGLSLTLVAIETRTSGQPGARFTQLSGAALLLLGWSAVLATVRSPPLSAFFRDLPSAAIARRTLALLIIGPALVSPLLNILSLAGLFDRETAHGLITAAVAILALLVAVAMGVRTMAVEERMAATASRVRELYEEAPTGYFSLDGGGMLIEANMTLCAWLGLDRETLIGTPLMRYVTPETLPALGAALAQLENGESVQDAEFDLLRAHAAPLATGMRADRRRSEDGLLDVVRATLFDVTQQRAAERERRAADTRYRRIVETATEGIWMLDEAGRTSFVNPYAAELLGHDPTAMIGRPLSDFADGEGTTILAGREELGIEGSSFEMKFQRADGSDLWVLWASSQLLNDDGTMAGWLGMFTDISARREAERLVRDNQRRLQELIDENPSGMALMDLDLRFWLVNRAYAQAVGRATDELVGLRARDVFAAPQGDEIEALQRRALEQRCPLHEERRMAFGSVSQTRLNTYFPLFDESGEPYAVCLTTTDVSALKAMEAKLAELNRDLEARVESRTRELQMANADLANFASTVAHDLRAPLRTIHGFSSILQEEYGAGLPDEGQRYLGLVSRGALEMSQLIDDLLTFARTGRQEVERIAVDPAVMIDEAISDLEAVEPTAGVDLVIAPDLPACLADPRLLRIVFQNLIANALKFTRGREHRRVEIAWEAGQGGEVIYCVKDNGIGFDPSQAERIFGMFQRLHSSDDFEGTGIGLAIVERVVHRHGGRVTAEGVPGGGATFRFTLGPEDTRQRLRGGGGTAAHSAPLA</sequence>
<dbReference type="SMART" id="SM00387">
    <property type="entry name" value="HATPase_c"/>
    <property type="match status" value="1"/>
</dbReference>
<dbReference type="GO" id="GO:0006355">
    <property type="term" value="P:regulation of DNA-templated transcription"/>
    <property type="evidence" value="ECO:0007669"/>
    <property type="project" value="InterPro"/>
</dbReference>
<keyword evidence="3" id="KW-0597">Phosphoprotein</keyword>
<evidence type="ECO:0000259" key="12">
    <source>
        <dbReference type="PROSITE" id="PS50113"/>
    </source>
</evidence>
<dbReference type="PROSITE" id="PS50113">
    <property type="entry name" value="PAC"/>
    <property type="match status" value="1"/>
</dbReference>
<dbReference type="Pfam" id="PF02518">
    <property type="entry name" value="HATPase_c"/>
    <property type="match status" value="1"/>
</dbReference>
<comment type="catalytic activity">
    <reaction evidence="1">
        <text>ATP + protein L-histidine = ADP + protein N-phospho-L-histidine.</text>
        <dbReference type="EC" id="2.7.13.3"/>
    </reaction>
</comment>
<feature type="domain" description="PAC" evidence="12">
    <location>
        <begin position="487"/>
        <end position="539"/>
    </location>
</feature>
<feature type="region of interest" description="Disordered" evidence="8">
    <location>
        <begin position="909"/>
        <end position="928"/>
    </location>
</feature>
<dbReference type="Pfam" id="PF00989">
    <property type="entry name" value="PAS"/>
    <property type="match status" value="2"/>
</dbReference>
<dbReference type="SMART" id="SM00388">
    <property type="entry name" value="HisKA"/>
    <property type="match status" value="1"/>
</dbReference>
<keyword evidence="6 9" id="KW-0472">Membrane</keyword>
<protein>
    <recommendedName>
        <fullName evidence="2">histidine kinase</fullName>
        <ecNumber evidence="2">2.7.13.3</ecNumber>
    </recommendedName>
</protein>
<feature type="transmembrane region" description="Helical" evidence="9">
    <location>
        <begin position="54"/>
        <end position="81"/>
    </location>
</feature>
<keyword evidence="9" id="KW-1133">Transmembrane helix</keyword>
<dbReference type="GO" id="GO:0007234">
    <property type="term" value="P:osmosensory signaling via phosphorelay pathway"/>
    <property type="evidence" value="ECO:0007669"/>
    <property type="project" value="TreeGrafter"/>
</dbReference>
<dbReference type="InterPro" id="IPR003594">
    <property type="entry name" value="HATPase_dom"/>
</dbReference>
<dbReference type="FunFam" id="3.30.565.10:FF:000006">
    <property type="entry name" value="Sensor histidine kinase WalK"/>
    <property type="match status" value="1"/>
</dbReference>
<dbReference type="InterPro" id="IPR013767">
    <property type="entry name" value="PAS_fold"/>
</dbReference>
<evidence type="ECO:0000313" key="13">
    <source>
        <dbReference type="EMBL" id="CAB4858317.1"/>
    </source>
</evidence>
<feature type="domain" description="PAS" evidence="11">
    <location>
        <begin position="540"/>
        <end position="610"/>
    </location>
</feature>
<dbReference type="PRINTS" id="PR00344">
    <property type="entry name" value="BCTRLSENSOR"/>
</dbReference>
<feature type="transmembrane region" description="Helical" evidence="9">
    <location>
        <begin position="26"/>
        <end position="48"/>
    </location>
</feature>
<dbReference type="InterPro" id="IPR036890">
    <property type="entry name" value="HATPase_C_sf"/>
</dbReference>
<dbReference type="SMART" id="SM00091">
    <property type="entry name" value="PAS"/>
    <property type="match status" value="3"/>
</dbReference>
<dbReference type="PANTHER" id="PTHR42878:SF15">
    <property type="entry name" value="BACTERIOPHYTOCHROME"/>
    <property type="match status" value="1"/>
</dbReference>
<keyword evidence="4" id="KW-0808">Transferase</keyword>
<dbReference type="InterPro" id="IPR050351">
    <property type="entry name" value="BphY/WalK/GraS-like"/>
</dbReference>
<dbReference type="GO" id="GO:0016020">
    <property type="term" value="C:membrane"/>
    <property type="evidence" value="ECO:0007669"/>
    <property type="project" value="UniProtKB-SubCell"/>
</dbReference>
<evidence type="ECO:0000256" key="5">
    <source>
        <dbReference type="ARBA" id="ARBA00022777"/>
    </source>
</evidence>
<feature type="domain" description="PAS" evidence="11">
    <location>
        <begin position="417"/>
        <end position="487"/>
    </location>
</feature>
<keyword evidence="7" id="KW-0175">Coiled coil</keyword>
<feature type="domain" description="PAS" evidence="11">
    <location>
        <begin position="291"/>
        <end position="361"/>
    </location>
</feature>
<organism evidence="13">
    <name type="scientific">freshwater metagenome</name>
    <dbReference type="NCBI Taxonomy" id="449393"/>
    <lineage>
        <taxon>unclassified sequences</taxon>
        <taxon>metagenomes</taxon>
        <taxon>ecological metagenomes</taxon>
    </lineage>
</organism>
<feature type="transmembrane region" description="Helical" evidence="9">
    <location>
        <begin position="130"/>
        <end position="150"/>
    </location>
</feature>
<dbReference type="InterPro" id="IPR013656">
    <property type="entry name" value="PAS_4"/>
</dbReference>
<feature type="transmembrane region" description="Helical" evidence="9">
    <location>
        <begin position="188"/>
        <end position="208"/>
    </location>
</feature>
<dbReference type="Pfam" id="PF00512">
    <property type="entry name" value="HisKA"/>
    <property type="match status" value="1"/>
</dbReference>
<dbReference type="InterPro" id="IPR003661">
    <property type="entry name" value="HisK_dim/P_dom"/>
</dbReference>
<dbReference type="EMBL" id="CAFBLQ010000005">
    <property type="protein sequence ID" value="CAB4858317.1"/>
    <property type="molecule type" value="Genomic_DNA"/>
</dbReference>
<proteinExistence type="predicted"/>
<evidence type="ECO:0000256" key="2">
    <source>
        <dbReference type="ARBA" id="ARBA00012438"/>
    </source>
</evidence>
<dbReference type="InterPro" id="IPR035965">
    <property type="entry name" value="PAS-like_dom_sf"/>
</dbReference>
<dbReference type="InterPro" id="IPR001610">
    <property type="entry name" value="PAC"/>
</dbReference>
<dbReference type="InterPro" id="IPR004358">
    <property type="entry name" value="Sig_transdc_His_kin-like_C"/>
</dbReference>
<evidence type="ECO:0000256" key="8">
    <source>
        <dbReference type="SAM" id="MobiDB-lite"/>
    </source>
</evidence>
<dbReference type="GO" id="GO:0000156">
    <property type="term" value="F:phosphorelay response regulator activity"/>
    <property type="evidence" value="ECO:0007669"/>
    <property type="project" value="TreeGrafter"/>
</dbReference>
<dbReference type="NCBIfam" id="TIGR00229">
    <property type="entry name" value="sensory_box"/>
    <property type="match status" value="3"/>
</dbReference>
<keyword evidence="9" id="KW-0812">Transmembrane</keyword>
<gene>
    <name evidence="13" type="ORF">UFOPK3423_00090</name>
</gene>
<accession>A0A6J7CIY1</accession>
<reference evidence="13" key="1">
    <citation type="submission" date="2020-05" db="EMBL/GenBank/DDBJ databases">
        <authorList>
            <person name="Chiriac C."/>
            <person name="Salcher M."/>
            <person name="Ghai R."/>
            <person name="Kavagutti S V."/>
        </authorList>
    </citation>
    <scope>NUCLEOTIDE SEQUENCE</scope>
</reference>
<dbReference type="AlphaFoldDB" id="A0A6J7CIY1"/>